<name>A0AAJ7L6B3_9ACAR</name>
<feature type="region of interest" description="Disordered" evidence="1">
    <location>
        <begin position="1"/>
        <end position="45"/>
    </location>
</feature>
<protein>
    <submittedName>
        <fullName evidence="4">Uncharacterized protein LOC108864302</fullName>
    </submittedName>
</protein>
<keyword evidence="2" id="KW-0812">Transmembrane</keyword>
<dbReference type="KEGG" id="goe:108864302"/>
<dbReference type="AlphaFoldDB" id="A0AAJ7L6B3"/>
<keyword evidence="2" id="KW-0472">Membrane</keyword>
<evidence type="ECO:0000256" key="1">
    <source>
        <dbReference type="SAM" id="MobiDB-lite"/>
    </source>
</evidence>
<gene>
    <name evidence="4" type="primary">LOC108864302</name>
</gene>
<evidence type="ECO:0000256" key="2">
    <source>
        <dbReference type="SAM" id="Phobius"/>
    </source>
</evidence>
<feature type="transmembrane region" description="Helical" evidence="2">
    <location>
        <begin position="70"/>
        <end position="88"/>
    </location>
</feature>
<dbReference type="RefSeq" id="XP_018495168.1">
    <property type="nucleotide sequence ID" value="XM_018639652.1"/>
</dbReference>
<dbReference type="Proteomes" id="UP000694867">
    <property type="component" value="Unplaced"/>
</dbReference>
<organism evidence="3 4">
    <name type="scientific">Galendromus occidentalis</name>
    <name type="common">western predatory mite</name>
    <dbReference type="NCBI Taxonomy" id="34638"/>
    <lineage>
        <taxon>Eukaryota</taxon>
        <taxon>Metazoa</taxon>
        <taxon>Ecdysozoa</taxon>
        <taxon>Arthropoda</taxon>
        <taxon>Chelicerata</taxon>
        <taxon>Arachnida</taxon>
        <taxon>Acari</taxon>
        <taxon>Parasitiformes</taxon>
        <taxon>Mesostigmata</taxon>
        <taxon>Gamasina</taxon>
        <taxon>Phytoseioidea</taxon>
        <taxon>Phytoseiidae</taxon>
        <taxon>Typhlodrominae</taxon>
        <taxon>Galendromus</taxon>
    </lineage>
</organism>
<proteinExistence type="predicted"/>
<accession>A0AAJ7L6B3</accession>
<keyword evidence="2" id="KW-1133">Transmembrane helix</keyword>
<sequence>MISAMPAVALRREKKRSKPGLNRASSAASFGGQTKDAQGKPSRALSVSTIDIPQRMVRFKSTEQEQREKLFMYCGTLCLVTGLFLLFIGVGTQVNTTRTIGLLSIVLGAFLCFLKVVITPEEPRRAPIRRHRLLGSNDSLYNLAVPGVRSKDNETEITAPKHQQSKKARRKRDDPDSRNATPKHHTLQVTRQQDYISVAVEEPEETNDPAAPIARMED</sequence>
<feature type="region of interest" description="Disordered" evidence="1">
    <location>
        <begin position="151"/>
        <end position="218"/>
    </location>
</feature>
<feature type="transmembrane region" description="Helical" evidence="2">
    <location>
        <begin position="100"/>
        <end position="118"/>
    </location>
</feature>
<feature type="compositionally biased region" description="Polar residues" evidence="1">
    <location>
        <begin position="23"/>
        <end position="36"/>
    </location>
</feature>
<reference evidence="4" key="1">
    <citation type="submission" date="2025-08" db="UniProtKB">
        <authorList>
            <consortium name="RefSeq"/>
        </authorList>
    </citation>
    <scope>IDENTIFICATION</scope>
</reference>
<evidence type="ECO:0000313" key="3">
    <source>
        <dbReference type="Proteomes" id="UP000694867"/>
    </source>
</evidence>
<evidence type="ECO:0000313" key="4">
    <source>
        <dbReference type="RefSeq" id="XP_018495168.1"/>
    </source>
</evidence>
<keyword evidence="3" id="KW-1185">Reference proteome</keyword>
<dbReference type="GeneID" id="108864302"/>